<accession>A0ABM6F875</accession>
<dbReference type="RefSeq" id="WP_071070570.1">
    <property type="nucleotide sequence ID" value="NZ_CP017754.1"/>
</dbReference>
<dbReference type="EMBL" id="CP017754">
    <property type="protein sequence ID" value="AOZ07839.1"/>
    <property type="molecule type" value="Genomic_DNA"/>
</dbReference>
<name>A0ABM6F875_9BURK</name>
<dbReference type="CDD" id="cd16913">
    <property type="entry name" value="YkuD_like"/>
    <property type="match status" value="1"/>
</dbReference>
<organism evidence="1 2">
    <name type="scientific">Cupriavidus malaysiensis</name>
    <dbReference type="NCBI Taxonomy" id="367825"/>
    <lineage>
        <taxon>Bacteria</taxon>
        <taxon>Pseudomonadati</taxon>
        <taxon>Pseudomonadota</taxon>
        <taxon>Betaproteobacteria</taxon>
        <taxon>Burkholderiales</taxon>
        <taxon>Burkholderiaceae</taxon>
        <taxon>Cupriavidus</taxon>
    </lineage>
</organism>
<keyword evidence="2" id="KW-1185">Reference proteome</keyword>
<reference evidence="1 2" key="1">
    <citation type="submission" date="2016-10" db="EMBL/GenBank/DDBJ databases">
        <title>Complete genome sequences of three Cupriavidus strains isolated from various Malaysian environments.</title>
        <authorList>
            <person name="Abdullah A.A.-A."/>
            <person name="Shafie N.A.H."/>
            <person name="Lau N.S."/>
        </authorList>
    </citation>
    <scope>NUCLEOTIDE SEQUENCE [LARGE SCALE GENOMIC DNA]</scope>
    <source>
        <strain evidence="1 2">USMAA1020</strain>
    </source>
</reference>
<gene>
    <name evidence="1" type="ORF">BKK80_19885</name>
</gene>
<protein>
    <recommendedName>
        <fullName evidence="3">L,D-transpeptidase</fullName>
    </recommendedName>
</protein>
<evidence type="ECO:0000313" key="1">
    <source>
        <dbReference type="EMBL" id="AOZ07839.1"/>
    </source>
</evidence>
<proteinExistence type="predicted"/>
<dbReference type="Proteomes" id="UP000177515">
    <property type="component" value="Chromosome 1"/>
</dbReference>
<evidence type="ECO:0008006" key="3">
    <source>
        <dbReference type="Google" id="ProtNLM"/>
    </source>
</evidence>
<evidence type="ECO:0000313" key="2">
    <source>
        <dbReference type="Proteomes" id="UP000177515"/>
    </source>
</evidence>
<sequence length="299" mass="32397">MWHPFPPVSSGTGHWLATPARRSSTLASLILMLVARAVWPAPAPLPATDLERVHAALVAGIKRHRAVAPARADYYAGLLDAALARQGLEARAGGWVLVVDRNPRIQTVLVYTRAAPDGPWQWVGAAPISTGRPGRYDYFVTPTGVFEHSLDNMDFRAEGTLNENGIRGYGARGMRVYDFGWVEAERGWGKGGRSEIRLQMHATDPVYLEPRLGQAASKGCVRIPAALNRIVDAFGLLDADYLDAVARGDALWVLRRDRTPVSFPGRYLVIVDSARKVSGALAVRGEAPRGVAGATANMQ</sequence>
<dbReference type="InterPro" id="IPR005490">
    <property type="entry name" value="LD_TPept_cat_dom"/>
</dbReference>